<dbReference type="InterPro" id="IPR011037">
    <property type="entry name" value="Pyrv_Knase-like_insert_dom_sf"/>
</dbReference>
<dbReference type="AlphaFoldDB" id="Q97HM0"/>
<dbReference type="InterPro" id="IPR005302">
    <property type="entry name" value="MoCF_Sase_C"/>
</dbReference>
<dbReference type="SMR" id="Q97HM0"/>
<dbReference type="Pfam" id="PF03473">
    <property type="entry name" value="MOSC"/>
    <property type="match status" value="1"/>
</dbReference>
<keyword evidence="3" id="KW-1185">Reference proteome</keyword>
<dbReference type="STRING" id="272562.CA_C1991"/>
<dbReference type="PANTHER" id="PTHR36930:SF1">
    <property type="entry name" value="MOSC DOMAIN-CONTAINING PROTEIN"/>
    <property type="match status" value="1"/>
</dbReference>
<dbReference type="PATRIC" id="fig|272562.8.peg.2198"/>
<dbReference type="PROSITE" id="PS51340">
    <property type="entry name" value="MOSC"/>
    <property type="match status" value="1"/>
</dbReference>
<organism evidence="2 3">
    <name type="scientific">Clostridium acetobutylicum (strain ATCC 824 / DSM 792 / JCM 1419 / IAM 19013 / LMG 5710 / NBRC 13948 / NRRL B-527 / VKM B-1787 / 2291 / W)</name>
    <dbReference type="NCBI Taxonomy" id="272562"/>
    <lineage>
        <taxon>Bacteria</taxon>
        <taxon>Bacillati</taxon>
        <taxon>Bacillota</taxon>
        <taxon>Clostridia</taxon>
        <taxon>Eubacteriales</taxon>
        <taxon>Clostridiaceae</taxon>
        <taxon>Clostridium</taxon>
    </lineage>
</organism>
<dbReference type="Proteomes" id="UP000000814">
    <property type="component" value="Chromosome"/>
</dbReference>
<dbReference type="Gene3D" id="2.40.33.20">
    <property type="entry name" value="PK beta-barrel domain-like"/>
    <property type="match status" value="1"/>
</dbReference>
<dbReference type="eggNOG" id="COG2258">
    <property type="taxonomic scope" value="Bacteria"/>
</dbReference>
<accession>Q97HM0</accession>
<reference evidence="2 3" key="1">
    <citation type="journal article" date="2001" name="J. Bacteriol.">
        <title>Genome sequence and comparative analysis of the solvent-producing bacterium Clostridium acetobutylicum.</title>
        <authorList>
            <person name="Nolling J."/>
            <person name="Breton G."/>
            <person name="Omelchenko M.V."/>
            <person name="Makarova K.S."/>
            <person name="Zeng Q."/>
            <person name="Gibson R."/>
            <person name="Lee H.M."/>
            <person name="Dubois J."/>
            <person name="Qiu D."/>
            <person name="Hitti J."/>
            <person name="Wolf Y.I."/>
            <person name="Tatusov R.L."/>
            <person name="Sabathe F."/>
            <person name="Doucette-Stamm L."/>
            <person name="Soucaille P."/>
            <person name="Daly M.J."/>
            <person name="Bennett G.N."/>
            <person name="Koonin E.V."/>
            <person name="Smith D.R."/>
        </authorList>
    </citation>
    <scope>NUCLEOTIDE SEQUENCE [LARGE SCALE GENOMIC DNA]</scope>
    <source>
        <strain evidence="3">ATCC 824 / DSM 792 / JCM 1419 / LMG 5710 / VKM B-1787</strain>
    </source>
</reference>
<evidence type="ECO:0000313" key="3">
    <source>
        <dbReference type="Proteomes" id="UP000000814"/>
    </source>
</evidence>
<name>Q97HM0_CLOAB</name>
<dbReference type="GO" id="GO:0030151">
    <property type="term" value="F:molybdenum ion binding"/>
    <property type="evidence" value="ECO:0007669"/>
    <property type="project" value="InterPro"/>
</dbReference>
<dbReference type="PIR" id="C97145">
    <property type="entry name" value="C97145"/>
</dbReference>
<gene>
    <name evidence="2" type="ordered locus">CA_C1991</name>
</gene>
<dbReference type="KEGG" id="cac:CA_C1991"/>
<dbReference type="GO" id="GO:0030170">
    <property type="term" value="F:pyridoxal phosphate binding"/>
    <property type="evidence" value="ECO:0007669"/>
    <property type="project" value="InterPro"/>
</dbReference>
<feature type="domain" description="MOSC" evidence="1">
    <location>
        <begin position="19"/>
        <end position="143"/>
    </location>
</feature>
<evidence type="ECO:0000259" key="1">
    <source>
        <dbReference type="PROSITE" id="PS51340"/>
    </source>
</evidence>
<dbReference type="SUPFAM" id="SSF50800">
    <property type="entry name" value="PK beta-barrel domain-like"/>
    <property type="match status" value="1"/>
</dbReference>
<dbReference type="PANTHER" id="PTHR36930">
    <property type="entry name" value="METAL-SULFUR CLUSTER BIOSYNTHESIS PROTEINS YUAD-RELATED"/>
    <property type="match status" value="1"/>
</dbReference>
<dbReference type="InterPro" id="IPR052716">
    <property type="entry name" value="MOSC_domain"/>
</dbReference>
<dbReference type="DNASU" id="1118174"/>
<proteinExistence type="predicted"/>
<dbReference type="HOGENOM" id="CLU_122785_1_0_9"/>
<dbReference type="GO" id="GO:0003824">
    <property type="term" value="F:catalytic activity"/>
    <property type="evidence" value="ECO:0007669"/>
    <property type="project" value="InterPro"/>
</dbReference>
<dbReference type="EMBL" id="AE001437">
    <property type="protein sequence ID" value="AAK79950.1"/>
    <property type="molecule type" value="Genomic_DNA"/>
</dbReference>
<dbReference type="OrthoDB" id="9789048at2"/>
<protein>
    <submittedName>
        <fullName evidence="2">Uncharacterized protein, YIIM family</fullName>
    </submittedName>
</protein>
<evidence type="ECO:0000313" key="2">
    <source>
        <dbReference type="EMBL" id="AAK79950.1"/>
    </source>
</evidence>
<sequence length="145" mass="15978">MMAKVVSVNISKKKGTIKQPIEEGFFKINHGLDGDAHAGDWNRQVSFLAVESIEKVGNKEIGLGPGKFAENITTEGVCLYKLPIGIRIEIGDVVFEVTQVGKECHFGCEIRKKLGDCIMPKEGIFAKVLQEGKIKTGDTIKIIYR</sequence>